<evidence type="ECO:0000259" key="1">
    <source>
        <dbReference type="Pfam" id="PF01156"/>
    </source>
</evidence>
<keyword evidence="2" id="KW-0378">Hydrolase</keyword>
<dbReference type="InterPro" id="IPR001910">
    <property type="entry name" value="Inosine/uridine_hydrolase_dom"/>
</dbReference>
<dbReference type="InterPro" id="IPR036452">
    <property type="entry name" value="Ribo_hydro-like"/>
</dbReference>
<dbReference type="STRING" id="1548.CSCA_1141"/>
<dbReference type="InterPro" id="IPR052775">
    <property type="entry name" value="IUN_hydrolase"/>
</dbReference>
<dbReference type="SUPFAM" id="SSF53590">
    <property type="entry name" value="Nucleoside hydrolase"/>
    <property type="match status" value="1"/>
</dbReference>
<reference evidence="2 3" key="1">
    <citation type="journal article" date="2015" name="J. Biotechnol.">
        <title>Complete genome sequence of a malodorant-producing acetogen, Clostridium scatologenes ATCC 25775(T).</title>
        <authorList>
            <person name="Zhu Z."/>
            <person name="Guo T."/>
            <person name="Zheng H."/>
            <person name="Song T."/>
            <person name="Ouyang P."/>
            <person name="Xie J."/>
        </authorList>
    </citation>
    <scope>NUCLEOTIDE SEQUENCE [LARGE SCALE GENOMIC DNA]</scope>
    <source>
        <strain evidence="2 3">ATCC 25775</strain>
    </source>
</reference>
<dbReference type="PANTHER" id="PTHR46190:SF1">
    <property type="entry name" value="SI:CH211-201H21.5"/>
    <property type="match status" value="1"/>
</dbReference>
<keyword evidence="3" id="KW-1185">Reference proteome</keyword>
<dbReference type="AlphaFoldDB" id="A0A0E3GQB2"/>
<organism evidence="2 3">
    <name type="scientific">Clostridium scatologenes</name>
    <dbReference type="NCBI Taxonomy" id="1548"/>
    <lineage>
        <taxon>Bacteria</taxon>
        <taxon>Bacillati</taxon>
        <taxon>Bacillota</taxon>
        <taxon>Clostridia</taxon>
        <taxon>Eubacteriales</taxon>
        <taxon>Clostridiaceae</taxon>
        <taxon>Clostridium</taxon>
    </lineage>
</organism>
<dbReference type="Pfam" id="PF01156">
    <property type="entry name" value="IU_nuc_hydro"/>
    <property type="match status" value="1"/>
</dbReference>
<evidence type="ECO:0000313" key="2">
    <source>
        <dbReference type="EMBL" id="AKA68266.1"/>
    </source>
</evidence>
<dbReference type="Proteomes" id="UP000033115">
    <property type="component" value="Chromosome"/>
</dbReference>
<dbReference type="Gene3D" id="3.90.245.10">
    <property type="entry name" value="Ribonucleoside hydrolase-like"/>
    <property type="match status" value="1"/>
</dbReference>
<dbReference type="PANTHER" id="PTHR46190">
    <property type="entry name" value="SI:CH211-201H21.5-RELATED"/>
    <property type="match status" value="1"/>
</dbReference>
<evidence type="ECO:0000313" key="3">
    <source>
        <dbReference type="Proteomes" id="UP000033115"/>
    </source>
</evidence>
<dbReference type="GO" id="GO:0016799">
    <property type="term" value="F:hydrolase activity, hydrolyzing N-glycosyl compounds"/>
    <property type="evidence" value="ECO:0007669"/>
    <property type="project" value="InterPro"/>
</dbReference>
<gene>
    <name evidence="2" type="ORF">CSCA_1141</name>
</gene>
<name>A0A0E3GQB2_CLOSL</name>
<protein>
    <submittedName>
        <fullName evidence="2">Inosine/uridine-preferring nucleoside hydrolase</fullName>
    </submittedName>
</protein>
<dbReference type="KEGG" id="csq:CSCA_1141"/>
<sequence length="290" mass="32918">MKKLLYDCDNTMGLPGRDVDDGLVILYLLGRQDIELKGITATYGNSSVDEVFENTKNMLNFLDIKNVPLIKGAESLQYRISDAANFLAKEASKNPGEITLLATGSLTNLYGAYELDNNFFGNLKEIVLMGGITKPLIINGVNLDELNFSCDAKAVYEVLNSNSDITILTGNTCLQAFFGEKELRKLKSQSDHRIYEFIATNIEPWYNYVHKTFGVWGFYNWDIVSAVYATDPELFEDKYEYVVSNRIDLSKGYLKIDNSKVSSTKINIPTRIKNREEFNKVVFEAWKRVK</sequence>
<dbReference type="EMBL" id="CP009933">
    <property type="protein sequence ID" value="AKA68266.1"/>
    <property type="molecule type" value="Genomic_DNA"/>
</dbReference>
<accession>A0A0E3GQB2</accession>
<proteinExistence type="predicted"/>
<dbReference type="RefSeq" id="WP_029159745.1">
    <property type="nucleotide sequence ID" value="NZ_CP009933.1"/>
</dbReference>
<dbReference type="HOGENOM" id="CLU_036838_5_0_9"/>
<feature type="domain" description="Inosine/uridine-preferring nucleoside hydrolase" evidence="1">
    <location>
        <begin position="6"/>
        <end position="272"/>
    </location>
</feature>